<dbReference type="Proteomes" id="UP000030693">
    <property type="component" value="Unassembled WGS sequence"/>
</dbReference>
<sequence length="802" mass="84088">MPESLATEVLCPLPIKVGLALPVRVPPGADRAANTPDASAIPQALVLRLELAMDQGQPVLATLRAVLRDRCAGLFAPGVADSRVCQLADAWFERAAPILIQTVQQTHLRFARQAAAGQCPSDLRGAALAPGSTPADPDPTSQPTTPLSHAQSTTPPEVAASSPNATRRDDTPVMAARAFCRLMALPALAPAVLALMDQLSLGHLDQLSATDSAASMARSDAEARSREFDPANVSVVWDLLKTQQTLLQSQLEQDTLARGRIFRRQVVQAYDLARQLMPEDLLILSENLFDMDALSASGLMPSDSTPNLLATGDVPARSPREGSAPTPGATPAAVHDAPMLQLTDLGIEPDRARAALRLAQGNVTDAISLLFDRPHLVDKELQESSTSGSSQSSVFGQIASSESITTLAATARQSLAGAFGRLSSGSFTNRQRSSSLSESSSSASLSGVVSPSTPTPAPATPAESSRSSMSLSRRALSSLQRTVDPAASPASRTGPARSPPSAAEYVLGEWNLKLASPGGTNATGAGSAGQHHVRVRLLSKDPALVEHYCQAHQRHAASIRAPRPGEVAERMSLFGEKGARFAVRLSDAFAGPDPDFTRATQASPVAELLLQPPGSQWTAAVEALRRQPRSPEVGIVTTRHSNLPFCHVGLHILAPEATPSGILSLFRSAILEACRHGASRVSAPVIIHPPEAEVPIKRTYLATVMRTARAAILDGVAKFHRGDSEKPGSLQSPLVAGKAPDLGSIDAGLATVPLGFRGVDFWVNLEAASALVPGPGSLERYLFDAMEEIFGQPASVAASHGG</sequence>
<feature type="compositionally biased region" description="Low complexity" evidence="1">
    <location>
        <begin position="324"/>
        <end position="333"/>
    </location>
</feature>
<dbReference type="InterPro" id="IPR015940">
    <property type="entry name" value="UBA"/>
</dbReference>
<accession>A0A058Z4E2</accession>
<evidence type="ECO:0000259" key="2">
    <source>
        <dbReference type="PROSITE" id="PS50030"/>
    </source>
</evidence>
<feature type="region of interest" description="Disordered" evidence="1">
    <location>
        <begin position="421"/>
        <end position="501"/>
    </location>
</feature>
<protein>
    <recommendedName>
        <fullName evidence="2">UBA domain-containing protein</fullName>
    </recommendedName>
</protein>
<dbReference type="RefSeq" id="XP_009496706.1">
    <property type="nucleotide sequence ID" value="XM_009498431.1"/>
</dbReference>
<feature type="compositionally biased region" description="Low complexity" evidence="1">
    <location>
        <begin position="433"/>
        <end position="452"/>
    </location>
</feature>
<feature type="region of interest" description="Disordered" evidence="1">
    <location>
        <begin position="300"/>
        <end position="333"/>
    </location>
</feature>
<feature type="domain" description="UBA" evidence="2">
    <location>
        <begin position="333"/>
        <end position="373"/>
    </location>
</feature>
<reference evidence="3" key="1">
    <citation type="submission" date="2013-04" db="EMBL/GenBank/DDBJ databases">
        <title>The Genome Sequence of Fonticula alba ATCC 38817.</title>
        <authorList>
            <consortium name="The Broad Institute Genomics Platform"/>
            <person name="Russ C."/>
            <person name="Cuomo C."/>
            <person name="Burger G."/>
            <person name="Gray M.W."/>
            <person name="Holland P.W.H."/>
            <person name="King N."/>
            <person name="Lang F.B.F."/>
            <person name="Roger A.J."/>
            <person name="Ruiz-Trillo I."/>
            <person name="Brown M."/>
            <person name="Walker B."/>
            <person name="Young S."/>
            <person name="Zeng Q."/>
            <person name="Gargeya S."/>
            <person name="Fitzgerald M."/>
            <person name="Haas B."/>
            <person name="Abouelleil A."/>
            <person name="Allen A.W."/>
            <person name="Alvarado L."/>
            <person name="Arachchi H.M."/>
            <person name="Berlin A.M."/>
            <person name="Chapman S.B."/>
            <person name="Gainer-Dewar J."/>
            <person name="Goldberg J."/>
            <person name="Griggs A."/>
            <person name="Gujja S."/>
            <person name="Hansen M."/>
            <person name="Howarth C."/>
            <person name="Imamovic A."/>
            <person name="Ireland A."/>
            <person name="Larimer J."/>
            <person name="McCowan C."/>
            <person name="Murphy C."/>
            <person name="Pearson M."/>
            <person name="Poon T.W."/>
            <person name="Priest M."/>
            <person name="Roberts A."/>
            <person name="Saif S."/>
            <person name="Shea T."/>
            <person name="Sisk P."/>
            <person name="Sykes S."/>
            <person name="Wortman J."/>
            <person name="Nusbaum C."/>
            <person name="Birren B."/>
        </authorList>
    </citation>
    <scope>NUCLEOTIDE SEQUENCE [LARGE SCALE GENOMIC DNA]</scope>
    <source>
        <strain evidence="3">ATCC 38817</strain>
    </source>
</reference>
<evidence type="ECO:0000313" key="3">
    <source>
        <dbReference type="EMBL" id="KCV69135.1"/>
    </source>
</evidence>
<evidence type="ECO:0000313" key="4">
    <source>
        <dbReference type="Proteomes" id="UP000030693"/>
    </source>
</evidence>
<feature type="compositionally biased region" description="Low complexity" evidence="1">
    <location>
        <begin position="460"/>
        <end position="479"/>
    </location>
</feature>
<feature type="region of interest" description="Disordered" evidence="1">
    <location>
        <begin position="122"/>
        <end position="170"/>
    </location>
</feature>
<dbReference type="EMBL" id="KB932207">
    <property type="protein sequence ID" value="KCV69135.1"/>
    <property type="molecule type" value="Genomic_DNA"/>
</dbReference>
<evidence type="ECO:0000256" key="1">
    <source>
        <dbReference type="SAM" id="MobiDB-lite"/>
    </source>
</evidence>
<dbReference type="Gene3D" id="1.10.8.10">
    <property type="entry name" value="DNA helicase RuvA subunit, C-terminal domain"/>
    <property type="match status" value="1"/>
</dbReference>
<dbReference type="PROSITE" id="PS50030">
    <property type="entry name" value="UBA"/>
    <property type="match status" value="1"/>
</dbReference>
<dbReference type="GeneID" id="20529275"/>
<keyword evidence="4" id="KW-1185">Reference proteome</keyword>
<organism evidence="3">
    <name type="scientific">Fonticula alba</name>
    <name type="common">Slime mold</name>
    <dbReference type="NCBI Taxonomy" id="691883"/>
    <lineage>
        <taxon>Eukaryota</taxon>
        <taxon>Rotosphaerida</taxon>
        <taxon>Fonticulaceae</taxon>
        <taxon>Fonticula</taxon>
    </lineage>
</organism>
<name>A0A058Z4E2_FONAL</name>
<dbReference type="SUPFAM" id="SSF46934">
    <property type="entry name" value="UBA-like"/>
    <property type="match status" value="1"/>
</dbReference>
<dbReference type="AlphaFoldDB" id="A0A058Z4E2"/>
<gene>
    <name evidence="3" type="ORF">H696_04550</name>
</gene>
<feature type="compositionally biased region" description="Polar residues" evidence="1">
    <location>
        <begin position="139"/>
        <end position="165"/>
    </location>
</feature>
<proteinExistence type="predicted"/>
<dbReference type="InterPro" id="IPR009060">
    <property type="entry name" value="UBA-like_sf"/>
</dbReference>
<feature type="compositionally biased region" description="Polar residues" evidence="1">
    <location>
        <begin position="423"/>
        <end position="432"/>
    </location>
</feature>